<keyword evidence="3" id="KW-1185">Reference proteome</keyword>
<reference evidence="2 3" key="1">
    <citation type="submission" date="2019-11" db="EMBL/GenBank/DDBJ databases">
        <authorList>
            <person name="Zheng R.K."/>
            <person name="Sun C.M."/>
        </authorList>
    </citation>
    <scope>NUCLEOTIDE SEQUENCE [LARGE SCALE GENOMIC DNA]</scope>
    <source>
        <strain evidence="2 3">WC007</strain>
    </source>
</reference>
<accession>A0A6I6K8W0</accession>
<dbReference type="Pfam" id="PF11175">
    <property type="entry name" value="DUF2961"/>
    <property type="match status" value="1"/>
</dbReference>
<feature type="compositionally biased region" description="Basic and acidic residues" evidence="1">
    <location>
        <begin position="28"/>
        <end position="39"/>
    </location>
</feature>
<evidence type="ECO:0000313" key="3">
    <source>
        <dbReference type="Proteomes" id="UP000428260"/>
    </source>
</evidence>
<name>A0A6I6K8W0_9BACT</name>
<evidence type="ECO:0000313" key="2">
    <source>
        <dbReference type="EMBL" id="QGY48093.1"/>
    </source>
</evidence>
<sequence>MLLSPLFRYQDLEPRWNSFENPTTEKGAGGKENKGAKGHPYDKLLAGESKILMDIEGSGIITRMWFTIQDRSPEMLRSIKLEMFWDGNKKPAVSAPFGDFFGNGLGRMVAHQNELFANPEGRSFNCFIPMPFKTGAKIVVTNEGNTDLNMLFYDIDLVKTKSWNPENLYFHCFWNRDTATTPGVDYEILPQISGKGRFLGVNFGVMANPAYQKSWWGEGEVKMYLDGDGELATLVGTGTEDYIGTAWGQGKFINRYTGCLVADTENDFWTFYRYHIPDPVFFKNDIRVTIHAMGGNQKAKVIEMLDAGAPLIPVTIQNATNFVPLMDMEQPVNLKNNNLIDGWTNFYRSDDWSSTAYFYLDKPANQLPDLQTINIRTYKLTENE</sequence>
<dbReference type="Proteomes" id="UP000428260">
    <property type="component" value="Chromosome"/>
</dbReference>
<organism evidence="2 3">
    <name type="scientific">Maribellus comscasis</name>
    <dbReference type="NCBI Taxonomy" id="2681766"/>
    <lineage>
        <taxon>Bacteria</taxon>
        <taxon>Pseudomonadati</taxon>
        <taxon>Bacteroidota</taxon>
        <taxon>Bacteroidia</taxon>
        <taxon>Marinilabiliales</taxon>
        <taxon>Prolixibacteraceae</taxon>
        <taxon>Maribellus</taxon>
    </lineage>
</organism>
<evidence type="ECO:0000256" key="1">
    <source>
        <dbReference type="SAM" id="MobiDB-lite"/>
    </source>
</evidence>
<dbReference type="KEGG" id="mcos:GM418_10305"/>
<dbReference type="EMBL" id="CP046401">
    <property type="protein sequence ID" value="QGY48093.1"/>
    <property type="molecule type" value="Genomic_DNA"/>
</dbReference>
<dbReference type="AlphaFoldDB" id="A0A6I6K8W0"/>
<proteinExistence type="predicted"/>
<feature type="region of interest" description="Disordered" evidence="1">
    <location>
        <begin position="18"/>
        <end position="39"/>
    </location>
</feature>
<dbReference type="InterPro" id="IPR021345">
    <property type="entry name" value="DUF2961"/>
</dbReference>
<gene>
    <name evidence="2" type="ORF">GM418_10305</name>
</gene>
<dbReference type="Gene3D" id="2.60.120.1390">
    <property type="match status" value="1"/>
</dbReference>
<protein>
    <submittedName>
        <fullName evidence="2">DUF2961 domain-containing protein</fullName>
    </submittedName>
</protein>